<comment type="caution">
    <text evidence="5">The sequence shown here is derived from an EMBL/GenBank/DDBJ whole genome shotgun (WGS) entry which is preliminary data.</text>
</comment>
<dbReference type="CDD" id="cd06170">
    <property type="entry name" value="LuxR_C_like"/>
    <property type="match status" value="1"/>
</dbReference>
<dbReference type="Pfam" id="PF00196">
    <property type="entry name" value="GerE"/>
    <property type="match status" value="1"/>
</dbReference>
<dbReference type="SUPFAM" id="SSF46894">
    <property type="entry name" value="C-terminal effector domain of the bipartite response regulators"/>
    <property type="match status" value="1"/>
</dbReference>
<dbReference type="InterPro" id="IPR036388">
    <property type="entry name" value="WH-like_DNA-bd_sf"/>
</dbReference>
<dbReference type="PATRIC" id="fig|1276920.7.peg.2010"/>
<evidence type="ECO:0000256" key="1">
    <source>
        <dbReference type="ARBA" id="ARBA00023015"/>
    </source>
</evidence>
<reference evidence="5 6" key="1">
    <citation type="journal article" date="2013" name="Genome Announc.">
        <title>Draft Genome Sequence of Arthrobacter gangotriensis Strain Lz1yT, Isolated from a Penguin Rookery Soil Sample Collected in Antarctica, near the Indian Station Dakshin Gangotri.</title>
        <authorList>
            <person name="Shivaji S."/>
            <person name="Ara S."/>
            <person name="Bandi S."/>
            <person name="Singh A."/>
            <person name="Kumar Pinnaka A."/>
        </authorList>
    </citation>
    <scope>NUCLEOTIDE SEQUENCE [LARGE SCALE GENOMIC DNA]</scope>
    <source>
        <strain evidence="5 6">Lz1y</strain>
    </source>
</reference>
<evidence type="ECO:0000313" key="5">
    <source>
        <dbReference type="EMBL" id="EMQ98581.1"/>
    </source>
</evidence>
<dbReference type="RefSeq" id="WP_007271193.1">
    <property type="nucleotide sequence ID" value="NZ_AOCK01000005.1"/>
</dbReference>
<proteinExistence type="predicted"/>
<dbReference type="GO" id="GO:0003677">
    <property type="term" value="F:DNA binding"/>
    <property type="evidence" value="ECO:0007669"/>
    <property type="project" value="UniProtKB-KW"/>
</dbReference>
<evidence type="ECO:0000259" key="4">
    <source>
        <dbReference type="PROSITE" id="PS50043"/>
    </source>
</evidence>
<sequence length="543" mass="58618">MSKLADFNELVASARTAYVRGDWPASYRLLSNARSQSELATADLNLLGRSAWWIGRVRESLEISEEVFNRFQDADDAQGTARQALNLALPWLIGGNPVIASGWVSRARRILQELPECPEHGYLIYVDAAFALSFGDLAPAREAAAALQEMGRRLHAPALKAFGLVISGLVDLRSGNTVSGFAQLDEAMLPVLAGQLPPEWAGDIYCNVIHACHELADLHRMRAWTQATERWCEQFPGEVVFSGICRIHRLQLLSLEGGWESVEHAIEQSGAELVGRSNWVAGEAFYQLGELRRLRGNAKGARSAYDRARELGTEPQPGESLLQQAAGDHDAAWAGLCAALAGRDRLAGARLLESGVGIALELGQLQDAERLCMQLEETAEVFATGGIRAWAGRARAAVLIAASRYAEALPLLQGAAREYAGLHSRHETAKTYELFAQAHRGLGQPEIAAADEATALAIYRELGALPDARRLTGATNPGGLTSREVEVLACIVGGSTTKDTAEALFISQKTVGRHLANIFTKIGVSSRTAAAAWAHEHGVQARR</sequence>
<keyword evidence="2" id="KW-0238">DNA-binding</keyword>
<dbReference type="InterPro" id="IPR000792">
    <property type="entry name" value="Tscrpt_reg_LuxR_C"/>
</dbReference>
<dbReference type="Proteomes" id="UP000012015">
    <property type="component" value="Unassembled WGS sequence"/>
</dbReference>
<name>M7MU74_9MICC</name>
<protein>
    <submittedName>
        <fullName evidence="5">Response regulator</fullName>
    </submittedName>
</protein>
<dbReference type="PRINTS" id="PR00038">
    <property type="entry name" value="HTHLUXR"/>
</dbReference>
<dbReference type="GO" id="GO:0006355">
    <property type="term" value="P:regulation of DNA-templated transcription"/>
    <property type="evidence" value="ECO:0007669"/>
    <property type="project" value="InterPro"/>
</dbReference>
<dbReference type="SMART" id="SM00421">
    <property type="entry name" value="HTH_LUXR"/>
    <property type="match status" value="1"/>
</dbReference>
<organism evidence="5 6">
    <name type="scientific">Paeniglutamicibacter gangotriensis Lz1y</name>
    <dbReference type="NCBI Taxonomy" id="1276920"/>
    <lineage>
        <taxon>Bacteria</taxon>
        <taxon>Bacillati</taxon>
        <taxon>Actinomycetota</taxon>
        <taxon>Actinomycetes</taxon>
        <taxon>Micrococcales</taxon>
        <taxon>Micrococcaceae</taxon>
        <taxon>Paeniglutamicibacter</taxon>
    </lineage>
</organism>
<dbReference type="Gene3D" id="1.10.10.10">
    <property type="entry name" value="Winged helix-like DNA-binding domain superfamily/Winged helix DNA-binding domain"/>
    <property type="match status" value="1"/>
</dbReference>
<evidence type="ECO:0000256" key="3">
    <source>
        <dbReference type="ARBA" id="ARBA00023163"/>
    </source>
</evidence>
<dbReference type="PROSITE" id="PS50043">
    <property type="entry name" value="HTH_LUXR_2"/>
    <property type="match status" value="1"/>
</dbReference>
<dbReference type="eggNOG" id="COG2197">
    <property type="taxonomic scope" value="Bacteria"/>
</dbReference>
<gene>
    <name evidence="5" type="ORF">ADIAG_02009</name>
</gene>
<dbReference type="SUPFAM" id="SSF48452">
    <property type="entry name" value="TPR-like"/>
    <property type="match status" value="1"/>
</dbReference>
<dbReference type="AlphaFoldDB" id="M7MU74"/>
<dbReference type="PANTHER" id="PTHR44688">
    <property type="entry name" value="DNA-BINDING TRANSCRIPTIONAL ACTIVATOR DEVR_DOSR"/>
    <property type="match status" value="1"/>
</dbReference>
<dbReference type="InterPro" id="IPR011990">
    <property type="entry name" value="TPR-like_helical_dom_sf"/>
</dbReference>
<feature type="domain" description="HTH luxR-type" evidence="4">
    <location>
        <begin position="473"/>
        <end position="538"/>
    </location>
</feature>
<dbReference type="STRING" id="1276920.ADIAG_02009"/>
<keyword evidence="6" id="KW-1185">Reference proteome</keyword>
<dbReference type="Gene3D" id="1.25.40.10">
    <property type="entry name" value="Tetratricopeptide repeat domain"/>
    <property type="match status" value="1"/>
</dbReference>
<keyword evidence="3" id="KW-0804">Transcription</keyword>
<evidence type="ECO:0000256" key="2">
    <source>
        <dbReference type="ARBA" id="ARBA00023125"/>
    </source>
</evidence>
<dbReference type="EMBL" id="AOCK01000005">
    <property type="protein sequence ID" value="EMQ98581.1"/>
    <property type="molecule type" value="Genomic_DNA"/>
</dbReference>
<accession>M7MU74</accession>
<dbReference type="InterPro" id="IPR016032">
    <property type="entry name" value="Sig_transdc_resp-reg_C-effctor"/>
</dbReference>
<evidence type="ECO:0000313" key="6">
    <source>
        <dbReference type="Proteomes" id="UP000012015"/>
    </source>
</evidence>
<dbReference type="PANTHER" id="PTHR44688:SF16">
    <property type="entry name" value="DNA-BINDING TRANSCRIPTIONAL ACTIVATOR DEVR_DOSR"/>
    <property type="match status" value="1"/>
</dbReference>
<keyword evidence="1" id="KW-0805">Transcription regulation</keyword>